<dbReference type="SUPFAM" id="SSF46689">
    <property type="entry name" value="Homeodomain-like"/>
    <property type="match status" value="1"/>
</dbReference>
<evidence type="ECO:0000313" key="6">
    <source>
        <dbReference type="EMBL" id="MCZ0865434.1"/>
    </source>
</evidence>
<evidence type="ECO:0000256" key="1">
    <source>
        <dbReference type="ARBA" id="ARBA00023015"/>
    </source>
</evidence>
<protein>
    <submittedName>
        <fullName evidence="6">TetR/AcrR family transcriptional regulator</fullName>
    </submittedName>
</protein>
<dbReference type="Gene3D" id="1.10.10.60">
    <property type="entry name" value="Homeodomain-like"/>
    <property type="match status" value="1"/>
</dbReference>
<dbReference type="SUPFAM" id="SSF48498">
    <property type="entry name" value="Tetracyclin repressor-like, C-terminal domain"/>
    <property type="match status" value="1"/>
</dbReference>
<dbReference type="PROSITE" id="PS50977">
    <property type="entry name" value="HTH_TETR_2"/>
    <property type="match status" value="1"/>
</dbReference>
<evidence type="ECO:0000256" key="4">
    <source>
        <dbReference type="PROSITE-ProRule" id="PRU00335"/>
    </source>
</evidence>
<evidence type="ECO:0000256" key="2">
    <source>
        <dbReference type="ARBA" id="ARBA00023125"/>
    </source>
</evidence>
<evidence type="ECO:0000259" key="5">
    <source>
        <dbReference type="PROSITE" id="PS50977"/>
    </source>
</evidence>
<name>A0A9J6RM32_9GAMM</name>
<organism evidence="6 7">
    <name type="scientific">Dasania phycosphaerae</name>
    <dbReference type="NCBI Taxonomy" id="2950436"/>
    <lineage>
        <taxon>Bacteria</taxon>
        <taxon>Pseudomonadati</taxon>
        <taxon>Pseudomonadota</taxon>
        <taxon>Gammaproteobacteria</taxon>
        <taxon>Cellvibrionales</taxon>
        <taxon>Spongiibacteraceae</taxon>
        <taxon>Dasania</taxon>
    </lineage>
</organism>
<dbReference type="Gene3D" id="1.10.357.10">
    <property type="entry name" value="Tetracycline Repressor, domain 2"/>
    <property type="match status" value="1"/>
</dbReference>
<dbReference type="GO" id="GO:0003677">
    <property type="term" value="F:DNA binding"/>
    <property type="evidence" value="ECO:0007669"/>
    <property type="project" value="UniProtKB-UniRule"/>
</dbReference>
<dbReference type="Pfam" id="PF00440">
    <property type="entry name" value="TetR_N"/>
    <property type="match status" value="1"/>
</dbReference>
<keyword evidence="3" id="KW-0804">Transcription</keyword>
<feature type="DNA-binding region" description="H-T-H motif" evidence="4">
    <location>
        <begin position="32"/>
        <end position="51"/>
    </location>
</feature>
<dbReference type="PANTHER" id="PTHR47506">
    <property type="entry name" value="TRANSCRIPTIONAL REGULATORY PROTEIN"/>
    <property type="match status" value="1"/>
</dbReference>
<dbReference type="EMBL" id="JAPTGG010000007">
    <property type="protein sequence ID" value="MCZ0865434.1"/>
    <property type="molecule type" value="Genomic_DNA"/>
</dbReference>
<dbReference type="PROSITE" id="PS01081">
    <property type="entry name" value="HTH_TETR_1"/>
    <property type="match status" value="1"/>
</dbReference>
<comment type="caution">
    <text evidence="6">The sequence shown here is derived from an EMBL/GenBank/DDBJ whole genome shotgun (WGS) entry which is preliminary data.</text>
</comment>
<dbReference type="RefSeq" id="WP_258331582.1">
    <property type="nucleotide sequence ID" value="NZ_JAPTGG010000007.1"/>
</dbReference>
<dbReference type="InterPro" id="IPR001647">
    <property type="entry name" value="HTH_TetR"/>
</dbReference>
<dbReference type="Proteomes" id="UP001069090">
    <property type="component" value="Unassembled WGS sequence"/>
</dbReference>
<dbReference type="InterPro" id="IPR023772">
    <property type="entry name" value="DNA-bd_HTH_TetR-type_CS"/>
</dbReference>
<dbReference type="InterPro" id="IPR009057">
    <property type="entry name" value="Homeodomain-like_sf"/>
</dbReference>
<keyword evidence="2 4" id="KW-0238">DNA-binding</keyword>
<evidence type="ECO:0000313" key="7">
    <source>
        <dbReference type="Proteomes" id="UP001069090"/>
    </source>
</evidence>
<dbReference type="PRINTS" id="PR00455">
    <property type="entry name" value="HTHTETR"/>
</dbReference>
<keyword evidence="1" id="KW-0805">Transcription regulation</keyword>
<keyword evidence="7" id="KW-1185">Reference proteome</keyword>
<accession>A0A9J6RM32</accession>
<sequence>MPYSPQHKQQSRQKILASAYRLFTLNGYERITINQIMADCQLTRGGFYAHFSSKSELYTEALKFGTTASPLVLGNLKSLSTQHWLTELFDGYLSIEHIRGIKPCPLAFLSADITTRDRAAKAAYKNAFLGMNKRLLALVKQVMPFTTEQMFALSSMMIGTVAIAKTINDDKVALQLLRATRKTIRLTLNGI</sequence>
<evidence type="ECO:0000256" key="3">
    <source>
        <dbReference type="ARBA" id="ARBA00023163"/>
    </source>
</evidence>
<dbReference type="PANTHER" id="PTHR47506:SF7">
    <property type="entry name" value="TRANSCRIPTIONAL REGULATORY PROTEIN"/>
    <property type="match status" value="1"/>
</dbReference>
<reference evidence="6 7" key="1">
    <citation type="submission" date="2022-12" db="EMBL/GenBank/DDBJ databases">
        <title>Dasania phycosphaerae sp. nov., isolated from particulate material of the south coast of Korea.</title>
        <authorList>
            <person name="Jiang Y."/>
        </authorList>
    </citation>
    <scope>NUCLEOTIDE SEQUENCE [LARGE SCALE GENOMIC DNA]</scope>
    <source>
        <strain evidence="6 7">GY-19</strain>
    </source>
</reference>
<proteinExistence type="predicted"/>
<dbReference type="InterPro" id="IPR036271">
    <property type="entry name" value="Tet_transcr_reg_TetR-rel_C_sf"/>
</dbReference>
<feature type="domain" description="HTH tetR-type" evidence="5">
    <location>
        <begin position="9"/>
        <end position="69"/>
    </location>
</feature>
<gene>
    <name evidence="6" type="ORF">O0V09_09490</name>
</gene>
<dbReference type="AlphaFoldDB" id="A0A9J6RM32"/>